<evidence type="ECO:0000313" key="2">
    <source>
        <dbReference type="Proteomes" id="UP001622594"/>
    </source>
</evidence>
<accession>A0ABZ1L2I5</accession>
<dbReference type="EMBL" id="CP108188">
    <property type="protein sequence ID" value="WTR68713.1"/>
    <property type="molecule type" value="Genomic_DNA"/>
</dbReference>
<reference evidence="1 2" key="1">
    <citation type="submission" date="2022-10" db="EMBL/GenBank/DDBJ databases">
        <title>The complete genomes of actinobacterial strains from the NBC collection.</title>
        <authorList>
            <person name="Joergensen T.S."/>
            <person name="Alvarez Arevalo M."/>
            <person name="Sterndorff E.B."/>
            <person name="Faurdal D."/>
            <person name="Vuksanovic O."/>
            <person name="Mourched A.-S."/>
            <person name="Charusanti P."/>
            <person name="Shaw S."/>
            <person name="Blin K."/>
            <person name="Weber T."/>
        </authorList>
    </citation>
    <scope>NUCLEOTIDE SEQUENCE [LARGE SCALE GENOMIC DNA]</scope>
    <source>
        <strain evidence="1 2">NBC_00123</strain>
    </source>
</reference>
<keyword evidence="2" id="KW-1185">Reference proteome</keyword>
<dbReference type="RefSeq" id="WP_406082440.1">
    <property type="nucleotide sequence ID" value="NZ_CP108188.1"/>
</dbReference>
<evidence type="ECO:0000313" key="1">
    <source>
        <dbReference type="EMBL" id="WTR68713.1"/>
    </source>
</evidence>
<organism evidence="1 2">
    <name type="scientific">Streptomyces zaomyceticus</name>
    <dbReference type="NCBI Taxonomy" id="68286"/>
    <lineage>
        <taxon>Bacteria</taxon>
        <taxon>Bacillati</taxon>
        <taxon>Actinomycetota</taxon>
        <taxon>Actinomycetes</taxon>
        <taxon>Kitasatosporales</taxon>
        <taxon>Streptomycetaceae</taxon>
        <taxon>Streptomyces</taxon>
    </lineage>
</organism>
<name>A0ABZ1L2I5_9ACTN</name>
<dbReference type="Proteomes" id="UP001622594">
    <property type="component" value="Chromosome"/>
</dbReference>
<gene>
    <name evidence="1" type="ORF">OG814_05220</name>
</gene>
<proteinExistence type="predicted"/>
<protein>
    <submittedName>
        <fullName evidence="1">Uncharacterized protein</fullName>
    </submittedName>
</protein>
<sequence length="55" mass="6372">MLLRRSGRRTTTVDGLLIEREARAQAQIDRVSYNARAVHNSLPTASDAYHRRKHR</sequence>